<name>A0A9W6Q9W7_9ACTN</name>
<feature type="region of interest" description="Disordered" evidence="1">
    <location>
        <begin position="1"/>
        <end position="33"/>
    </location>
</feature>
<gene>
    <name evidence="2" type="ORF">Kpho02_34350</name>
</gene>
<accession>A0A9W6Q9W7</accession>
<dbReference type="EMBL" id="BSSA01000010">
    <property type="protein sequence ID" value="GLW71136.1"/>
    <property type="molecule type" value="Genomic_DNA"/>
</dbReference>
<feature type="compositionally biased region" description="Basic and acidic residues" evidence="1">
    <location>
        <begin position="135"/>
        <end position="157"/>
    </location>
</feature>
<dbReference type="AlphaFoldDB" id="A0A9W6Q9W7"/>
<proteinExistence type="predicted"/>
<comment type="caution">
    <text evidence="2">The sequence shown here is derived from an EMBL/GenBank/DDBJ whole genome shotgun (WGS) entry which is preliminary data.</text>
</comment>
<feature type="compositionally biased region" description="Basic and acidic residues" evidence="1">
    <location>
        <begin position="111"/>
        <end position="128"/>
    </location>
</feature>
<feature type="compositionally biased region" description="Gly residues" evidence="1">
    <location>
        <begin position="181"/>
        <end position="190"/>
    </location>
</feature>
<protein>
    <submittedName>
        <fullName evidence="2">Uncharacterized protein</fullName>
    </submittedName>
</protein>
<sequence>MAPGRGSAGGRCGGPDQDGGDEHRRSETSRWWTAVSPACRAASGAVRLSSAVVDEGAAVGGDAREAGGDPADLGGGLGEVEAGAVDHVVGQVGGARVGEVLVEPAGGVGDQHQRDGAAHPPEQLDRLPAHPGRGVGERGGELGRPRGGDRGGRRLGDRGGPLRPADPAQQQRQVQLRGVGDLRGGAGGEADGPLQALHLVQLVEPDEVVEVAQQGVERGGGAGVVHDP</sequence>
<evidence type="ECO:0000256" key="1">
    <source>
        <dbReference type="SAM" id="MobiDB-lite"/>
    </source>
</evidence>
<evidence type="ECO:0000313" key="3">
    <source>
        <dbReference type="Proteomes" id="UP001165041"/>
    </source>
</evidence>
<dbReference type="Proteomes" id="UP001165041">
    <property type="component" value="Unassembled WGS sequence"/>
</dbReference>
<reference evidence="2" key="1">
    <citation type="submission" date="2023-02" db="EMBL/GenBank/DDBJ databases">
        <title>Kitasatospora phosalacinea NBRC 14627.</title>
        <authorList>
            <person name="Ichikawa N."/>
            <person name="Sato H."/>
            <person name="Tonouchi N."/>
        </authorList>
    </citation>
    <scope>NUCLEOTIDE SEQUENCE</scope>
    <source>
        <strain evidence="2">NBRC 14627</strain>
    </source>
</reference>
<organism evidence="2 3">
    <name type="scientific">Kitasatospora phosalacinea</name>
    <dbReference type="NCBI Taxonomy" id="2065"/>
    <lineage>
        <taxon>Bacteria</taxon>
        <taxon>Bacillati</taxon>
        <taxon>Actinomycetota</taxon>
        <taxon>Actinomycetes</taxon>
        <taxon>Kitasatosporales</taxon>
        <taxon>Streptomycetaceae</taxon>
        <taxon>Kitasatospora</taxon>
    </lineage>
</organism>
<feature type="region of interest" description="Disordered" evidence="1">
    <location>
        <begin position="103"/>
        <end position="192"/>
    </location>
</feature>
<feature type="compositionally biased region" description="Low complexity" evidence="1">
    <location>
        <begin position="161"/>
        <end position="179"/>
    </location>
</feature>
<feature type="compositionally biased region" description="Gly residues" evidence="1">
    <location>
        <begin position="1"/>
        <end position="17"/>
    </location>
</feature>
<evidence type="ECO:0000313" key="2">
    <source>
        <dbReference type="EMBL" id="GLW71136.1"/>
    </source>
</evidence>